<feature type="signal peptide" evidence="1">
    <location>
        <begin position="1"/>
        <end position="28"/>
    </location>
</feature>
<proteinExistence type="predicted"/>
<dbReference type="Pfam" id="PF13290">
    <property type="entry name" value="CHB_HEX_C_1"/>
    <property type="match status" value="1"/>
</dbReference>
<sequence length="533" mass="58326">MSGWKKGKSMKCFNVLLVLAITSISSWAVEPAWKLEKWPEGRTLVWANPGEGGEFGVAENWKENGKGAKTAPDRETDILLPKASKPYIVKGGRVDQVRHVVIEENGELQGKHRNELEIWGNVDVKPGGDIHWISIRGDRDTYFNIEDAVFPGKGRTYRHTSKRLPKEKACNSQISHKFQIAKIGTKSVEFVGNVGVSDEVMLQHGKCIISGDFRFSGATNKGAFEVYDGGILEIQSGGRIAPFINTNAKGVYNINIYRNGVLQAGSPERPLTEDAYVCLGFAENDKPGRSGLYSALGSMIRVYSANPKQARLVFTSITSIDGFVDGQGRKVGDPNEDAKGNKGVAMQLAGDVQLDGAHFDYIMSDGIGLFDKDMANDWKNITFGKHCASSNAKNLITKMDADPNSYYHGRGDQKSEYGLTLKAMTSMSKHLGEYEPFQLQTLPENTKLRKVGSGGNQIETPVAVIFNEPVKVEIKTKVPGAKIRYTTDGSEPTGSSPAYSGAIKLTKTTRLTVKAYKNGVGFSPTYTTTYVIQ</sequence>
<name>A0A6C2U6D6_PONDE</name>
<evidence type="ECO:0000256" key="1">
    <source>
        <dbReference type="SAM" id="SignalP"/>
    </source>
</evidence>
<keyword evidence="4" id="KW-1185">Reference proteome</keyword>
<evidence type="ECO:0000259" key="2">
    <source>
        <dbReference type="Pfam" id="PF13290"/>
    </source>
</evidence>
<dbReference type="AlphaFoldDB" id="A0A6C2U6D6"/>
<feature type="domain" description="GH29D-like beta-sandwich" evidence="2">
    <location>
        <begin position="466"/>
        <end position="521"/>
    </location>
</feature>
<evidence type="ECO:0000313" key="4">
    <source>
        <dbReference type="Proteomes" id="UP000366872"/>
    </source>
</evidence>
<accession>A0A6C2U6D6</accession>
<dbReference type="Proteomes" id="UP000366872">
    <property type="component" value="Unassembled WGS sequence"/>
</dbReference>
<evidence type="ECO:0000313" key="3">
    <source>
        <dbReference type="EMBL" id="VGO15485.1"/>
    </source>
</evidence>
<feature type="chain" id="PRO_5025649800" description="GH29D-like beta-sandwich domain-containing protein" evidence="1">
    <location>
        <begin position="29"/>
        <end position="533"/>
    </location>
</feature>
<reference evidence="3 4" key="1">
    <citation type="submission" date="2019-04" db="EMBL/GenBank/DDBJ databases">
        <authorList>
            <person name="Van Vliet M D."/>
        </authorList>
    </citation>
    <scope>NUCLEOTIDE SEQUENCE [LARGE SCALE GENOMIC DNA]</scope>
    <source>
        <strain evidence="3 4">F1</strain>
    </source>
</reference>
<dbReference type="EMBL" id="CAAHFG010000002">
    <property type="protein sequence ID" value="VGO15485.1"/>
    <property type="molecule type" value="Genomic_DNA"/>
</dbReference>
<organism evidence="3 4">
    <name type="scientific">Pontiella desulfatans</name>
    <dbReference type="NCBI Taxonomy" id="2750659"/>
    <lineage>
        <taxon>Bacteria</taxon>
        <taxon>Pseudomonadati</taxon>
        <taxon>Kiritimatiellota</taxon>
        <taxon>Kiritimatiellia</taxon>
        <taxon>Kiritimatiellales</taxon>
        <taxon>Pontiellaceae</taxon>
        <taxon>Pontiella</taxon>
    </lineage>
</organism>
<protein>
    <recommendedName>
        <fullName evidence="2">GH29D-like beta-sandwich domain-containing protein</fullName>
    </recommendedName>
</protein>
<dbReference type="InterPro" id="IPR059177">
    <property type="entry name" value="GH29D-like_dom"/>
</dbReference>
<gene>
    <name evidence="3" type="ORF">PDESU_04068</name>
</gene>
<keyword evidence="1" id="KW-0732">Signal</keyword>